<evidence type="ECO:0000313" key="1">
    <source>
        <dbReference type="EMBL" id="EFO17841.1"/>
    </source>
</evidence>
<gene>
    <name evidence="1" type="ORF">LOAG_10659</name>
</gene>
<dbReference type="InParanoid" id="A0A1S0TPH0"/>
<name>A0A1S0TPH0_LOALO</name>
<feature type="non-terminal residue" evidence="1">
    <location>
        <position position="1"/>
    </location>
</feature>
<proteinExistence type="predicted"/>
<dbReference type="KEGG" id="loa:LOAG_10659"/>
<dbReference type="GeneID" id="9948103"/>
<organism evidence="1">
    <name type="scientific">Loa loa</name>
    <name type="common">Eye worm</name>
    <name type="synonym">Filaria loa</name>
    <dbReference type="NCBI Taxonomy" id="7209"/>
    <lineage>
        <taxon>Eukaryota</taxon>
        <taxon>Metazoa</taxon>
        <taxon>Ecdysozoa</taxon>
        <taxon>Nematoda</taxon>
        <taxon>Chromadorea</taxon>
        <taxon>Rhabditida</taxon>
        <taxon>Spirurina</taxon>
        <taxon>Spiruromorpha</taxon>
        <taxon>Filarioidea</taxon>
        <taxon>Onchocercidae</taxon>
        <taxon>Loa</taxon>
    </lineage>
</organism>
<dbReference type="AlphaFoldDB" id="A0A1S0TPH0"/>
<protein>
    <submittedName>
        <fullName evidence="1">Uncharacterized protein</fullName>
    </submittedName>
</protein>
<dbReference type="RefSeq" id="XP_003146230.1">
    <property type="nucleotide sequence ID" value="XM_003146182.1"/>
</dbReference>
<dbReference type="OrthoDB" id="10593104at2759"/>
<dbReference type="CTD" id="9948103"/>
<sequence length="147" mass="16766">YQAIRKYCHGVLSFPSTLFIVLQDQQVRVQHITICTISPHTHTISHTHDPLSTYVGITTPPTQESQPTLPHPSHTSTLNLNHTPQIIPHRKHHTKLWGQPVQRTSRRTSCHCGNLRIITPRITNYEGSLSFSEPSIFFIKYVSCIQP</sequence>
<reference evidence="1" key="1">
    <citation type="submission" date="2012-04" db="EMBL/GenBank/DDBJ databases">
        <title>The Genome Sequence of Loa loa.</title>
        <authorList>
            <consortium name="The Broad Institute Genome Sequencing Platform"/>
            <consortium name="Broad Institute Genome Sequencing Center for Infectious Disease"/>
            <person name="Nutman T.B."/>
            <person name="Fink D.L."/>
            <person name="Russ C."/>
            <person name="Young S."/>
            <person name="Zeng Q."/>
            <person name="Gargeya S."/>
            <person name="Alvarado L."/>
            <person name="Berlin A."/>
            <person name="Chapman S.B."/>
            <person name="Chen Z."/>
            <person name="Freedman E."/>
            <person name="Gellesch M."/>
            <person name="Goldberg J."/>
            <person name="Griggs A."/>
            <person name="Gujja S."/>
            <person name="Heilman E.R."/>
            <person name="Heiman D."/>
            <person name="Howarth C."/>
            <person name="Mehta T."/>
            <person name="Neiman D."/>
            <person name="Pearson M."/>
            <person name="Roberts A."/>
            <person name="Saif S."/>
            <person name="Shea T."/>
            <person name="Shenoy N."/>
            <person name="Sisk P."/>
            <person name="Stolte C."/>
            <person name="Sykes S."/>
            <person name="White J."/>
            <person name="Yandava C."/>
            <person name="Haas B."/>
            <person name="Henn M.R."/>
            <person name="Nusbaum C."/>
            <person name="Birren B."/>
        </authorList>
    </citation>
    <scope>NUCLEOTIDE SEQUENCE [LARGE SCALE GENOMIC DNA]</scope>
</reference>
<dbReference type="EMBL" id="JH712792">
    <property type="protein sequence ID" value="EFO17841.1"/>
    <property type="molecule type" value="Genomic_DNA"/>
</dbReference>
<accession>A0A1S0TPH0</accession>